<keyword evidence="2" id="KW-0175">Coiled coil</keyword>
<gene>
    <name evidence="6" type="ORF">QE404_001240</name>
</gene>
<evidence type="ECO:0000313" key="7">
    <source>
        <dbReference type="Proteomes" id="UP001225072"/>
    </source>
</evidence>
<feature type="chain" id="PRO_5046510152" evidence="4">
    <location>
        <begin position="19"/>
        <end position="518"/>
    </location>
</feature>
<dbReference type="InterPro" id="IPR019734">
    <property type="entry name" value="TPR_rpt"/>
</dbReference>
<accession>A0ABU0TIU6</accession>
<dbReference type="InterPro" id="IPR011990">
    <property type="entry name" value="TPR-like_helical_dom_sf"/>
</dbReference>
<dbReference type="SMART" id="SM00028">
    <property type="entry name" value="TPR"/>
    <property type="match status" value="4"/>
</dbReference>
<sequence length="518" mass="59242">MMKLYILLALVVFQLSCAQTQVDSILEKGFSDHQCNHPEIAISDARKIIANPEATARQKMRAYQLMSGSYSVMGKNRLSLHSSFKAKEIADQLNDTYSSAVSLCSVAECYRRLDLNHEALENYGKALVMLDQLPATYKSLHTKASVFYEIGNARYGENQYRSAAGNYKKSIAILKDLKKDARRAEKEAQDYLLLGGSYLFMKKYDSAEICFKISQNIASAYKNKFIVPYLMESYAKLYDEKKDYRRAVNYAEKGVQLMDFPDTKLRSSLHEVLAKSYGELGDVANARKNYNIYVTLNNNYTTEKNNAVSLAFKQSKEGLTKEIAVQKDGKMILGWLLLLILLISGMIIFLYRKKAKKNRELYMQAVDRLVHHFIEDTRPVQEKREVTCPVVSLSEEKEQEILQKLEDFEKSEMIIHKKLTIASLAGSLGTNVTYLSTVINRHKAANFNHYINNLKISYIVNKLYTEPNYRNYKITYLAEECGLPYSSFTSVFKTITGISPSSFIKQMNVDKELTDKFL</sequence>
<dbReference type="PANTHER" id="PTHR43280">
    <property type="entry name" value="ARAC-FAMILY TRANSCRIPTIONAL REGULATOR"/>
    <property type="match status" value="1"/>
</dbReference>
<keyword evidence="3" id="KW-0472">Membrane</keyword>
<feature type="domain" description="HTH araC/xylS-type" evidence="5">
    <location>
        <begin position="399"/>
        <end position="506"/>
    </location>
</feature>
<evidence type="ECO:0000256" key="2">
    <source>
        <dbReference type="SAM" id="Coils"/>
    </source>
</evidence>
<dbReference type="EMBL" id="JAUTAL010000001">
    <property type="protein sequence ID" value="MDQ1096093.1"/>
    <property type="molecule type" value="Genomic_DNA"/>
</dbReference>
<keyword evidence="3" id="KW-1133">Transmembrane helix</keyword>
<dbReference type="Proteomes" id="UP001225072">
    <property type="component" value="Unassembled WGS sequence"/>
</dbReference>
<keyword evidence="1" id="KW-0238">DNA-binding</keyword>
<evidence type="ECO:0000256" key="4">
    <source>
        <dbReference type="SAM" id="SignalP"/>
    </source>
</evidence>
<feature type="signal peptide" evidence="4">
    <location>
        <begin position="1"/>
        <end position="18"/>
    </location>
</feature>
<protein>
    <submittedName>
        <fullName evidence="6">AraC-like DNA-binding protein</fullName>
    </submittedName>
</protein>
<dbReference type="Gene3D" id="1.25.40.10">
    <property type="entry name" value="Tetratricopeptide repeat domain"/>
    <property type="match status" value="2"/>
</dbReference>
<organism evidence="6 7">
    <name type="scientific">Chryseobacterium camelliae</name>
    <dbReference type="NCBI Taxonomy" id="1265445"/>
    <lineage>
        <taxon>Bacteria</taxon>
        <taxon>Pseudomonadati</taxon>
        <taxon>Bacteroidota</taxon>
        <taxon>Flavobacteriia</taxon>
        <taxon>Flavobacteriales</taxon>
        <taxon>Weeksellaceae</taxon>
        <taxon>Chryseobacterium group</taxon>
        <taxon>Chryseobacterium</taxon>
    </lineage>
</organism>
<keyword evidence="7" id="KW-1185">Reference proteome</keyword>
<feature type="transmembrane region" description="Helical" evidence="3">
    <location>
        <begin position="332"/>
        <end position="351"/>
    </location>
</feature>
<dbReference type="SMART" id="SM00342">
    <property type="entry name" value="HTH_ARAC"/>
    <property type="match status" value="1"/>
</dbReference>
<keyword evidence="3" id="KW-0812">Transmembrane</keyword>
<evidence type="ECO:0000259" key="5">
    <source>
        <dbReference type="PROSITE" id="PS01124"/>
    </source>
</evidence>
<dbReference type="PROSITE" id="PS01124">
    <property type="entry name" value="HTH_ARAC_FAMILY_2"/>
    <property type="match status" value="1"/>
</dbReference>
<dbReference type="PANTHER" id="PTHR43280:SF2">
    <property type="entry name" value="HTH-TYPE TRANSCRIPTIONAL REGULATOR EXSA"/>
    <property type="match status" value="1"/>
</dbReference>
<dbReference type="SUPFAM" id="SSF48452">
    <property type="entry name" value="TPR-like"/>
    <property type="match status" value="2"/>
</dbReference>
<feature type="coiled-coil region" evidence="2">
    <location>
        <begin position="167"/>
        <end position="194"/>
    </location>
</feature>
<proteinExistence type="predicted"/>
<dbReference type="InterPro" id="IPR018060">
    <property type="entry name" value="HTH_AraC"/>
</dbReference>
<evidence type="ECO:0000313" key="6">
    <source>
        <dbReference type="EMBL" id="MDQ1096093.1"/>
    </source>
</evidence>
<comment type="caution">
    <text evidence="6">The sequence shown here is derived from an EMBL/GenBank/DDBJ whole genome shotgun (WGS) entry which is preliminary data.</text>
</comment>
<dbReference type="Gene3D" id="1.10.10.60">
    <property type="entry name" value="Homeodomain-like"/>
    <property type="match status" value="2"/>
</dbReference>
<evidence type="ECO:0000256" key="3">
    <source>
        <dbReference type="SAM" id="Phobius"/>
    </source>
</evidence>
<dbReference type="RefSeq" id="WP_307447914.1">
    <property type="nucleotide sequence ID" value="NZ_JAUTAL010000001.1"/>
</dbReference>
<name>A0ABU0TIU6_9FLAO</name>
<evidence type="ECO:0000256" key="1">
    <source>
        <dbReference type="ARBA" id="ARBA00023125"/>
    </source>
</evidence>
<reference evidence="6 7" key="1">
    <citation type="submission" date="2023-07" db="EMBL/GenBank/DDBJ databases">
        <title>Functional and genomic diversity of the sorghum phyllosphere microbiome.</title>
        <authorList>
            <person name="Shade A."/>
        </authorList>
    </citation>
    <scope>NUCLEOTIDE SEQUENCE [LARGE SCALE GENOMIC DNA]</scope>
    <source>
        <strain evidence="6 7">SORGH_AS_1064</strain>
    </source>
</reference>
<keyword evidence="4" id="KW-0732">Signal</keyword>